<feature type="signal peptide" evidence="2">
    <location>
        <begin position="1"/>
        <end position="22"/>
    </location>
</feature>
<dbReference type="Pfam" id="PF07686">
    <property type="entry name" value="V-set"/>
    <property type="match status" value="1"/>
</dbReference>
<dbReference type="PANTHER" id="PTHR15343:SF0">
    <property type="entry name" value="T-CELL ANTIGEN CD7"/>
    <property type="match status" value="1"/>
</dbReference>
<organism evidence="4 5">
    <name type="scientific">Elachura formosa</name>
    <name type="common">spotted wren-babbler</name>
    <dbReference type="NCBI Taxonomy" id="1463973"/>
    <lineage>
        <taxon>Eukaryota</taxon>
        <taxon>Metazoa</taxon>
        <taxon>Chordata</taxon>
        <taxon>Craniata</taxon>
        <taxon>Vertebrata</taxon>
        <taxon>Euteleostomi</taxon>
        <taxon>Archelosauria</taxon>
        <taxon>Archosauria</taxon>
        <taxon>Dinosauria</taxon>
        <taxon>Saurischia</taxon>
        <taxon>Theropoda</taxon>
        <taxon>Coelurosauria</taxon>
        <taxon>Aves</taxon>
        <taxon>Neognathae</taxon>
        <taxon>Neoaves</taxon>
        <taxon>Telluraves</taxon>
        <taxon>Australaves</taxon>
        <taxon>Passeriformes</taxon>
        <taxon>Elachuridae</taxon>
        <taxon>Elachura</taxon>
    </lineage>
</organism>
<feature type="domain" description="Immunoglobulin" evidence="3">
    <location>
        <begin position="147"/>
        <end position="250"/>
    </location>
</feature>
<dbReference type="InterPro" id="IPR013106">
    <property type="entry name" value="Ig_V-set"/>
</dbReference>
<dbReference type="Gene3D" id="2.60.40.10">
    <property type="entry name" value="Immunoglobulins"/>
    <property type="match status" value="2"/>
</dbReference>
<dbReference type="OrthoDB" id="9899013at2759"/>
<evidence type="ECO:0000259" key="3">
    <source>
        <dbReference type="SMART" id="SM00409"/>
    </source>
</evidence>
<evidence type="ECO:0000256" key="2">
    <source>
        <dbReference type="SAM" id="SignalP"/>
    </source>
</evidence>
<proteinExistence type="predicted"/>
<reference evidence="4" key="1">
    <citation type="submission" date="2019-09" db="EMBL/GenBank/DDBJ databases">
        <title>Bird 10,000 Genomes (B10K) Project - Family phase.</title>
        <authorList>
            <person name="Zhang G."/>
        </authorList>
    </citation>
    <scope>NUCLEOTIDE SEQUENCE</scope>
    <source>
        <strain evidence="4">B10K-IZCAS-20218</strain>
        <tissue evidence="4">Blood</tissue>
    </source>
</reference>
<evidence type="ECO:0000313" key="4">
    <source>
        <dbReference type="EMBL" id="NXD28585.1"/>
    </source>
</evidence>
<dbReference type="InterPro" id="IPR003599">
    <property type="entry name" value="Ig_sub"/>
</dbReference>
<comment type="caution">
    <text evidence="4">The sequence shown here is derived from an EMBL/GenBank/DDBJ whole genome shotgun (WGS) entry which is preliminary data.</text>
</comment>
<keyword evidence="1" id="KW-1133">Transmembrane helix</keyword>
<gene>
    <name evidence="4" type="primary">Cd7</name>
    <name evidence="4" type="ORF">ELAFOR_R15282</name>
</gene>
<feature type="domain" description="Immunoglobulin" evidence="3">
    <location>
        <begin position="32"/>
        <end position="136"/>
    </location>
</feature>
<protein>
    <submittedName>
        <fullName evidence="4">CD7 protein</fullName>
    </submittedName>
</protein>
<dbReference type="InterPro" id="IPR013783">
    <property type="entry name" value="Ig-like_fold"/>
</dbReference>
<feature type="non-terminal residue" evidence="4">
    <location>
        <position position="1"/>
    </location>
</feature>
<dbReference type="SMART" id="SM00409">
    <property type="entry name" value="IG"/>
    <property type="match status" value="2"/>
</dbReference>
<feature type="chain" id="PRO_5032862760" evidence="2">
    <location>
        <begin position="23"/>
        <end position="323"/>
    </location>
</feature>
<dbReference type="GO" id="GO:0002250">
    <property type="term" value="P:adaptive immune response"/>
    <property type="evidence" value="ECO:0007669"/>
    <property type="project" value="InterPro"/>
</dbReference>
<evidence type="ECO:0000313" key="5">
    <source>
        <dbReference type="Proteomes" id="UP000623542"/>
    </source>
</evidence>
<dbReference type="GO" id="GO:0038023">
    <property type="term" value="F:signaling receptor activity"/>
    <property type="evidence" value="ECO:0007669"/>
    <property type="project" value="InterPro"/>
</dbReference>
<dbReference type="GO" id="GO:0016020">
    <property type="term" value="C:membrane"/>
    <property type="evidence" value="ECO:0007669"/>
    <property type="project" value="InterPro"/>
</dbReference>
<name>A0A851ULL2_9PASS</name>
<keyword evidence="1" id="KW-0472">Membrane</keyword>
<keyword evidence="1" id="KW-0812">Transmembrane</keyword>
<dbReference type="PANTHER" id="PTHR15343">
    <property type="entry name" value="CD7"/>
    <property type="match status" value="1"/>
</dbReference>
<keyword evidence="5" id="KW-1185">Reference proteome</keyword>
<dbReference type="InterPro" id="IPR036179">
    <property type="entry name" value="Ig-like_dom_sf"/>
</dbReference>
<dbReference type="EMBL" id="WBNG01000771">
    <property type="protein sequence ID" value="NXD28585.1"/>
    <property type="molecule type" value="Genomic_DNA"/>
</dbReference>
<feature type="non-terminal residue" evidence="4">
    <location>
        <position position="323"/>
    </location>
</feature>
<accession>A0A851ULL2</accession>
<evidence type="ECO:0000256" key="1">
    <source>
        <dbReference type="SAM" id="Phobius"/>
    </source>
</evidence>
<dbReference type="SUPFAM" id="SSF48726">
    <property type="entry name" value="Immunoglobulin"/>
    <property type="match status" value="2"/>
</dbReference>
<keyword evidence="2" id="KW-0732">Signal</keyword>
<dbReference type="Proteomes" id="UP000623542">
    <property type="component" value="Unassembled WGS sequence"/>
</dbReference>
<dbReference type="AlphaFoldDB" id="A0A851ULL2"/>
<sequence length="323" mass="35979">MLWMSCLPNASLFLLLLPCFPAQDGGRNEQSADVISAWEGSSISITCPISDSQNQVGMHLRAIRENLNVLYFSGKVLTIHQDFANRIQCSKEGENLRITLHRLQESDSKIYLCSEVVKINDHPKDLYGKTTIVVVKAKSNSSLEQSPLYANPEQGQSVSITCVLKISTEAEKFYLLRTLVQPGTVLSVSNVNVSNVSSAFGNRLEYSREGNRMVVTLHNLQEKDSDNYICVGEVADSPLLSASGTMVLVKAEVEQACEKRSWGLYGLLIVVALLFCALVGCTLYHVDLNKYFQKKKPNVIYEDMSYNSRRSTLVSSNFYPRGE</sequence>
<dbReference type="InterPro" id="IPR039090">
    <property type="entry name" value="CD7"/>
</dbReference>
<feature type="transmembrane region" description="Helical" evidence="1">
    <location>
        <begin position="262"/>
        <end position="286"/>
    </location>
</feature>